<reference evidence="2 3" key="1">
    <citation type="journal article" date="2014" name="PLoS Genet.">
        <title>Analysis of the Phlebiopsis gigantea genome, transcriptome and secretome provides insight into its pioneer colonization strategies of wood.</title>
        <authorList>
            <person name="Hori C."/>
            <person name="Ishida T."/>
            <person name="Igarashi K."/>
            <person name="Samejima M."/>
            <person name="Suzuki H."/>
            <person name="Master E."/>
            <person name="Ferreira P."/>
            <person name="Ruiz-Duenas F.J."/>
            <person name="Held B."/>
            <person name="Canessa P."/>
            <person name="Larrondo L.F."/>
            <person name="Schmoll M."/>
            <person name="Druzhinina I.S."/>
            <person name="Kubicek C.P."/>
            <person name="Gaskell J.A."/>
            <person name="Kersten P."/>
            <person name="St John F."/>
            <person name="Glasner J."/>
            <person name="Sabat G."/>
            <person name="Splinter BonDurant S."/>
            <person name="Syed K."/>
            <person name="Yadav J."/>
            <person name="Mgbeahuruike A.C."/>
            <person name="Kovalchuk A."/>
            <person name="Asiegbu F.O."/>
            <person name="Lackner G."/>
            <person name="Hoffmeister D."/>
            <person name="Rencoret J."/>
            <person name="Gutierrez A."/>
            <person name="Sun H."/>
            <person name="Lindquist E."/>
            <person name="Barry K."/>
            <person name="Riley R."/>
            <person name="Grigoriev I.V."/>
            <person name="Henrissat B."/>
            <person name="Kues U."/>
            <person name="Berka R.M."/>
            <person name="Martinez A.T."/>
            <person name="Covert S.F."/>
            <person name="Blanchette R.A."/>
            <person name="Cullen D."/>
        </authorList>
    </citation>
    <scope>NUCLEOTIDE SEQUENCE [LARGE SCALE GENOMIC DNA]</scope>
    <source>
        <strain evidence="2 3">11061_1 CR5-6</strain>
    </source>
</reference>
<keyword evidence="3" id="KW-1185">Reference proteome</keyword>
<dbReference type="EMBL" id="KN840511">
    <property type="protein sequence ID" value="KIP06780.1"/>
    <property type="molecule type" value="Genomic_DNA"/>
</dbReference>
<feature type="region of interest" description="Disordered" evidence="1">
    <location>
        <begin position="162"/>
        <end position="209"/>
    </location>
</feature>
<evidence type="ECO:0000313" key="2">
    <source>
        <dbReference type="EMBL" id="KIP06780.1"/>
    </source>
</evidence>
<feature type="compositionally biased region" description="Basic and acidic residues" evidence="1">
    <location>
        <begin position="165"/>
        <end position="176"/>
    </location>
</feature>
<name>A0A0C3SA68_PHLG1</name>
<feature type="compositionally biased region" description="Polar residues" evidence="1">
    <location>
        <begin position="178"/>
        <end position="199"/>
    </location>
</feature>
<sequence length="312" mass="34118">MLHALNIKPFDLQPVYTSWTDAPRFNGKEKKDFTVASWLAKIEEGCKLHRVPKALWPEVAQHYMGEKATRRFKKVAEVMTQMHGNSYIWSWKRFRTAMENAHWDLEGNKWLRLAGSKTASIFTKSEQVAKKDQSPKATAKPSETKSLLQRAMSLNEKSAVVLTKEASDPKRPRPERASTMSLFSSLTQSSAMKEPTNTHTLKKEPPKERVVQRSMSSLLPRSSTSAVDGSGVEVPVWLLLACEALKDLNVEYPTTMGVVSAILITVGSIPALPAVSTGAAGAFLASGTAHAIGSIAVGLGGLLTAHQHGTKI</sequence>
<accession>A0A0C3SA68</accession>
<protein>
    <submittedName>
        <fullName evidence="2">Uncharacterized protein</fullName>
    </submittedName>
</protein>
<proteinExistence type="predicted"/>
<gene>
    <name evidence="2" type="ORF">PHLGIDRAFT_118719</name>
</gene>
<feature type="region of interest" description="Disordered" evidence="1">
    <location>
        <begin position="125"/>
        <end position="147"/>
    </location>
</feature>
<evidence type="ECO:0000256" key="1">
    <source>
        <dbReference type="SAM" id="MobiDB-lite"/>
    </source>
</evidence>
<dbReference type="OrthoDB" id="2729829at2759"/>
<organism evidence="2 3">
    <name type="scientific">Phlebiopsis gigantea (strain 11061_1 CR5-6)</name>
    <name type="common">White-rot fungus</name>
    <name type="synonym">Peniophora gigantea</name>
    <dbReference type="NCBI Taxonomy" id="745531"/>
    <lineage>
        <taxon>Eukaryota</taxon>
        <taxon>Fungi</taxon>
        <taxon>Dikarya</taxon>
        <taxon>Basidiomycota</taxon>
        <taxon>Agaricomycotina</taxon>
        <taxon>Agaricomycetes</taxon>
        <taxon>Polyporales</taxon>
        <taxon>Phanerochaetaceae</taxon>
        <taxon>Phlebiopsis</taxon>
    </lineage>
</organism>
<dbReference type="HOGENOM" id="CLU_074149_0_0_1"/>
<dbReference type="AlphaFoldDB" id="A0A0C3SA68"/>
<evidence type="ECO:0000313" key="3">
    <source>
        <dbReference type="Proteomes" id="UP000053257"/>
    </source>
</evidence>
<dbReference type="Proteomes" id="UP000053257">
    <property type="component" value="Unassembled WGS sequence"/>
</dbReference>
<dbReference type="STRING" id="745531.A0A0C3SA68"/>